<evidence type="ECO:0000256" key="5">
    <source>
        <dbReference type="ARBA" id="ARBA00023180"/>
    </source>
</evidence>
<sequence>MRVRIILLLFDYALAGDYCRDWQHNHNDFKCAIETKPNSQDYCEGYYDGGEAECIKLGCCFSQWGTNSDEPWCFENKQPTNDKACPAMKDGCRTPCRNVNSDNIWNISPEQCKLNGCIFCATSESVQCIEPQNTNGHCDKQEQYCTDNNDMKNDCGYEGIDRNLCEKYDCCWIPVNRKIDRGTPWCFHKEGQCPNESCEDRHACPGVNDDYRSCSSENNCVWCPNPCYPNPCQNGGTPIKNDLQCDCECEDGFSGETCEITPCSDDPCQHSGFCTINGGGYDCTCPDGYSGDNCEVTPCTSNPCVNDGDCSINGSSFECECKDGFSGDICEITPCTINPCVNGGSCSINGGDYICNCPEGFNGVNCEVTPCTTNPCVNDGECSVDGSSYRCECEDGFSGENCEITPCTINPCQNNGLCSINGGEYDCTCAEGFSGDNCQITPCSDEPCQNEGVCQINGSAYSCVCKDGFSGFDCEITPCSSQPCQNNGSCEINDSSYICNCLSGYSGAKCEITPCSSNPCPRTVVLVQLMGPVLHAIVTVDLSEISVKFQRPQQPPPRPQQRKIPAKTATRNAILLRRLLSYTAPNQLLICITQVLIMKQKVRLALHLKFRMMTFSDSTTKTSGTAFPDPNLLVKHNNELEITIFPWSILFTDNKQTEGICSGVLISNRNVLTSGLCSRKIFAGLTTADAAVGGVTDFENDDRQKWDVKILERRFYHPDYNQKTGENNVGILRTFDPFTFTEYVKPVRFGHIGWELPEAYRCVTLGYDNQEGSWKSSYATVQVQYIIDKLTQEVLN</sequence>
<feature type="domain" description="EGF-like" evidence="9">
    <location>
        <begin position="259"/>
        <end position="295"/>
    </location>
</feature>
<keyword evidence="12" id="KW-1185">Reference proteome</keyword>
<dbReference type="CDD" id="cd00054">
    <property type="entry name" value="EGF_CA"/>
    <property type="match status" value="4"/>
</dbReference>
<dbReference type="GO" id="GO:0006508">
    <property type="term" value="P:proteolysis"/>
    <property type="evidence" value="ECO:0007669"/>
    <property type="project" value="InterPro"/>
</dbReference>
<dbReference type="PANTHER" id="PTHR12916">
    <property type="entry name" value="CYTOCHROME C OXIDASE POLYPEPTIDE VIC-2"/>
    <property type="match status" value="1"/>
</dbReference>
<dbReference type="FunFam" id="2.10.25.10:FF:000118">
    <property type="entry name" value="protein delta homolog 2"/>
    <property type="match status" value="1"/>
</dbReference>
<feature type="chain" id="PRO_5013220550" evidence="8">
    <location>
        <begin position="16"/>
        <end position="796"/>
    </location>
</feature>
<dbReference type="Gene3D" id="2.10.25.10">
    <property type="entry name" value="Laminin"/>
    <property type="match status" value="8"/>
</dbReference>
<evidence type="ECO:0000256" key="3">
    <source>
        <dbReference type="ARBA" id="ARBA00022737"/>
    </source>
</evidence>
<feature type="domain" description="P-type" evidence="10">
    <location>
        <begin position="29"/>
        <end position="77"/>
    </location>
</feature>
<keyword evidence="2 8" id="KW-0732">Signal</keyword>
<dbReference type="GO" id="GO:0005509">
    <property type="term" value="F:calcium ion binding"/>
    <property type="evidence" value="ECO:0007669"/>
    <property type="project" value="InterPro"/>
</dbReference>
<evidence type="ECO:0000313" key="11">
    <source>
        <dbReference type="EMBL" id="CBY10691.1"/>
    </source>
</evidence>
<dbReference type="PANTHER" id="PTHR12916:SF9">
    <property type="entry name" value="NEUROGENIC LOCUS NOTCH HOMOLOG PROTEIN 1-RELATED"/>
    <property type="match status" value="1"/>
</dbReference>
<keyword evidence="5" id="KW-0325">Glycoprotein</keyword>
<evidence type="ECO:0000256" key="1">
    <source>
        <dbReference type="ARBA" id="ARBA00022536"/>
    </source>
</evidence>
<dbReference type="InParanoid" id="E4XKI8"/>
<gene>
    <name evidence="11" type="ORF">GSOID_T00014199001</name>
</gene>
<feature type="disulfide bond" evidence="6">
    <location>
        <begin position="501"/>
        <end position="510"/>
    </location>
</feature>
<organism evidence="11">
    <name type="scientific">Oikopleura dioica</name>
    <name type="common">Tunicate</name>
    <dbReference type="NCBI Taxonomy" id="34765"/>
    <lineage>
        <taxon>Eukaryota</taxon>
        <taxon>Metazoa</taxon>
        <taxon>Chordata</taxon>
        <taxon>Tunicata</taxon>
        <taxon>Appendicularia</taxon>
        <taxon>Copelata</taxon>
        <taxon>Oikopleuridae</taxon>
        <taxon>Oikopleura</taxon>
    </lineage>
</organism>
<feature type="disulfide bond" evidence="6">
    <location>
        <begin position="285"/>
        <end position="294"/>
    </location>
</feature>
<dbReference type="Pfam" id="PF00008">
    <property type="entry name" value="EGF"/>
    <property type="match status" value="1"/>
</dbReference>
<feature type="domain" description="EGF-like" evidence="9">
    <location>
        <begin position="367"/>
        <end position="403"/>
    </location>
</feature>
<feature type="domain" description="P-type" evidence="10">
    <location>
        <begin position="143"/>
        <end position="190"/>
    </location>
</feature>
<dbReference type="PROSITE" id="PS51448">
    <property type="entry name" value="P_TREFOIL_2"/>
    <property type="match status" value="2"/>
</dbReference>
<comment type="caution">
    <text evidence="6">Lacks conserved residue(s) required for the propagation of feature annotation.</text>
</comment>
<dbReference type="SUPFAM" id="SSF57492">
    <property type="entry name" value="Trefoil"/>
    <property type="match status" value="1"/>
</dbReference>
<dbReference type="Pfam" id="PF00088">
    <property type="entry name" value="Trefoil"/>
    <property type="match status" value="1"/>
</dbReference>
<dbReference type="InterPro" id="IPR044913">
    <property type="entry name" value="P_trefoil_dom_sf"/>
</dbReference>
<feature type="disulfide bond" evidence="6">
    <location>
        <begin position="321"/>
        <end position="330"/>
    </location>
</feature>
<evidence type="ECO:0000259" key="9">
    <source>
        <dbReference type="PROSITE" id="PS50026"/>
    </source>
</evidence>
<dbReference type="FunFam" id="2.10.25.10:FF:000012">
    <property type="entry name" value="Delta-like protein"/>
    <property type="match status" value="2"/>
</dbReference>
<feature type="disulfide bond" evidence="7">
    <location>
        <begin position="145"/>
        <end position="171"/>
    </location>
</feature>
<dbReference type="SMART" id="SM00018">
    <property type="entry name" value="PD"/>
    <property type="match status" value="2"/>
</dbReference>
<dbReference type="Gene3D" id="4.10.110.10">
    <property type="entry name" value="Spasmolytic Protein, domain 1"/>
    <property type="match status" value="1"/>
</dbReference>
<dbReference type="InterPro" id="IPR000742">
    <property type="entry name" value="EGF"/>
</dbReference>
<dbReference type="EMBL" id="FN653065">
    <property type="protein sequence ID" value="CBY10691.1"/>
    <property type="molecule type" value="Genomic_DNA"/>
</dbReference>
<name>E4XKI8_OIKDI</name>
<dbReference type="PROSITE" id="PS00022">
    <property type="entry name" value="EGF_1"/>
    <property type="match status" value="3"/>
</dbReference>
<proteinExistence type="predicted"/>
<dbReference type="InterPro" id="IPR001881">
    <property type="entry name" value="EGF-like_Ca-bd_dom"/>
</dbReference>
<dbReference type="InterPro" id="IPR000519">
    <property type="entry name" value="P_trefoil_dom"/>
</dbReference>
<dbReference type="InterPro" id="IPR001254">
    <property type="entry name" value="Trypsin_dom"/>
</dbReference>
<feature type="domain" description="EGF-like" evidence="9">
    <location>
        <begin position="475"/>
        <end position="511"/>
    </location>
</feature>
<accession>E4XKI8</accession>
<keyword evidence="4 6" id="KW-1015">Disulfide bond</keyword>
<evidence type="ECO:0000256" key="7">
    <source>
        <dbReference type="PROSITE-ProRule" id="PRU00779"/>
    </source>
</evidence>
<feature type="domain" description="EGF-like" evidence="9">
    <location>
        <begin position="404"/>
        <end position="439"/>
    </location>
</feature>
<feature type="disulfide bond" evidence="6">
    <location>
        <begin position="393"/>
        <end position="402"/>
    </location>
</feature>
<dbReference type="SUPFAM" id="SSF50494">
    <property type="entry name" value="Trypsin-like serine proteases"/>
    <property type="match status" value="1"/>
</dbReference>
<dbReference type="SMART" id="SM00179">
    <property type="entry name" value="EGF_CA"/>
    <property type="match status" value="7"/>
</dbReference>
<protein>
    <submittedName>
        <fullName evidence="11">Uncharacterized protein</fullName>
    </submittedName>
</protein>
<dbReference type="GO" id="GO:0007219">
    <property type="term" value="P:Notch signaling pathway"/>
    <property type="evidence" value="ECO:0007669"/>
    <property type="project" value="TreeGrafter"/>
</dbReference>
<feature type="disulfide bond" evidence="7">
    <location>
        <begin position="155"/>
        <end position="170"/>
    </location>
</feature>
<dbReference type="GO" id="GO:0005112">
    <property type="term" value="F:Notch binding"/>
    <property type="evidence" value="ECO:0007669"/>
    <property type="project" value="TreeGrafter"/>
</dbReference>
<dbReference type="SUPFAM" id="SSF57196">
    <property type="entry name" value="EGF/Laminin"/>
    <property type="match status" value="7"/>
</dbReference>
<evidence type="ECO:0000313" key="12">
    <source>
        <dbReference type="Proteomes" id="UP000001307"/>
    </source>
</evidence>
<dbReference type="InterPro" id="IPR009003">
    <property type="entry name" value="Peptidase_S1_PA"/>
</dbReference>
<dbReference type="SMART" id="SM00181">
    <property type="entry name" value="EGF"/>
    <property type="match status" value="8"/>
</dbReference>
<dbReference type="OrthoDB" id="430340at2759"/>
<evidence type="ECO:0000256" key="4">
    <source>
        <dbReference type="ARBA" id="ARBA00023157"/>
    </source>
</evidence>
<dbReference type="Pfam" id="PF00089">
    <property type="entry name" value="Trypsin"/>
    <property type="match status" value="1"/>
</dbReference>
<feature type="disulfide bond" evidence="6">
    <location>
        <begin position="429"/>
        <end position="438"/>
    </location>
</feature>
<feature type="domain" description="EGF-like" evidence="9">
    <location>
        <begin position="332"/>
        <end position="364"/>
    </location>
</feature>
<dbReference type="PROSITE" id="PS50026">
    <property type="entry name" value="EGF_3"/>
    <property type="match status" value="7"/>
</dbReference>
<dbReference type="Proteomes" id="UP000001307">
    <property type="component" value="Unassembled WGS sequence"/>
</dbReference>
<dbReference type="PROSITE" id="PS01186">
    <property type="entry name" value="EGF_2"/>
    <property type="match status" value="3"/>
</dbReference>
<dbReference type="AlphaFoldDB" id="E4XKI8"/>
<reference evidence="11" key="1">
    <citation type="journal article" date="2010" name="Science">
        <title>Plasticity of animal genome architecture unmasked by rapid evolution of a pelagic tunicate.</title>
        <authorList>
            <person name="Denoeud F."/>
            <person name="Henriet S."/>
            <person name="Mungpakdee S."/>
            <person name="Aury J.M."/>
            <person name="Da Silva C."/>
            <person name="Brinkmann H."/>
            <person name="Mikhaleva J."/>
            <person name="Olsen L.C."/>
            <person name="Jubin C."/>
            <person name="Canestro C."/>
            <person name="Bouquet J.M."/>
            <person name="Danks G."/>
            <person name="Poulain J."/>
            <person name="Campsteijn C."/>
            <person name="Adamski M."/>
            <person name="Cross I."/>
            <person name="Yadetie F."/>
            <person name="Muffato M."/>
            <person name="Louis A."/>
            <person name="Butcher S."/>
            <person name="Tsagkogeorga G."/>
            <person name="Konrad A."/>
            <person name="Singh S."/>
            <person name="Jensen M.F."/>
            <person name="Cong E.H."/>
            <person name="Eikeseth-Otteraa H."/>
            <person name="Noel B."/>
            <person name="Anthouard V."/>
            <person name="Porcel B.M."/>
            <person name="Kachouri-Lafond R."/>
            <person name="Nishino A."/>
            <person name="Ugolini M."/>
            <person name="Chourrout P."/>
            <person name="Nishida H."/>
            <person name="Aasland R."/>
            <person name="Huzurbazar S."/>
            <person name="Westhof E."/>
            <person name="Delsuc F."/>
            <person name="Lehrach H."/>
            <person name="Reinhardt R."/>
            <person name="Weissenbach J."/>
            <person name="Roy S.W."/>
            <person name="Artiguenave F."/>
            <person name="Postlethwait J.H."/>
            <person name="Manak J.R."/>
            <person name="Thompson E.M."/>
            <person name="Jaillon O."/>
            <person name="Du Pasquier L."/>
            <person name="Boudinot P."/>
            <person name="Liberles D.A."/>
            <person name="Volff J.N."/>
            <person name="Philippe H."/>
            <person name="Lenhard B."/>
            <person name="Roest Crollius H."/>
            <person name="Wincker P."/>
            <person name="Chourrout D."/>
        </authorList>
    </citation>
    <scope>NUCLEOTIDE SEQUENCE [LARGE SCALE GENOMIC DNA]</scope>
</reference>
<dbReference type="InterPro" id="IPR043504">
    <property type="entry name" value="Peptidase_S1_PA_chymotrypsin"/>
</dbReference>
<keyword evidence="3" id="KW-0677">Repeat</keyword>
<dbReference type="GO" id="GO:0004252">
    <property type="term" value="F:serine-type endopeptidase activity"/>
    <property type="evidence" value="ECO:0007669"/>
    <property type="project" value="InterPro"/>
</dbReference>
<dbReference type="Gene3D" id="2.40.10.10">
    <property type="entry name" value="Trypsin-like serine proteases"/>
    <property type="match status" value="2"/>
</dbReference>
<feature type="domain" description="EGF-like" evidence="9">
    <location>
        <begin position="296"/>
        <end position="331"/>
    </location>
</feature>
<dbReference type="CDD" id="cd00111">
    <property type="entry name" value="Trefoil"/>
    <property type="match status" value="1"/>
</dbReference>
<evidence type="ECO:0000259" key="10">
    <source>
        <dbReference type="PROSITE" id="PS51448"/>
    </source>
</evidence>
<evidence type="ECO:0000256" key="8">
    <source>
        <dbReference type="SAM" id="SignalP"/>
    </source>
</evidence>
<evidence type="ECO:0000256" key="6">
    <source>
        <dbReference type="PROSITE-ProRule" id="PRU00076"/>
    </source>
</evidence>
<feature type="domain" description="EGF-like" evidence="9">
    <location>
        <begin position="440"/>
        <end position="473"/>
    </location>
</feature>
<evidence type="ECO:0000256" key="2">
    <source>
        <dbReference type="ARBA" id="ARBA00022729"/>
    </source>
</evidence>
<keyword evidence="1 6" id="KW-0245">EGF-like domain</keyword>
<dbReference type="Pfam" id="PF25024">
    <property type="entry name" value="EGF_TEN"/>
    <property type="match status" value="1"/>
</dbReference>
<feature type="signal peptide" evidence="8">
    <location>
        <begin position="1"/>
        <end position="15"/>
    </location>
</feature>